<keyword evidence="3 6" id="KW-0801">TPQ</keyword>
<keyword evidence="4 6" id="KW-0560">Oxidoreductase</keyword>
<dbReference type="EC" id="1.4.3.-" evidence="6"/>
<keyword evidence="2 6" id="KW-0479">Metal-binding</keyword>
<gene>
    <name evidence="9" type="ORF">KUTeg_017585</name>
</gene>
<dbReference type="Pfam" id="PF02727">
    <property type="entry name" value="Cu_amine_oxidN2"/>
    <property type="match status" value="1"/>
</dbReference>
<dbReference type="InterPro" id="IPR016182">
    <property type="entry name" value="Cu_amine_oxidase_N-reg"/>
</dbReference>
<comment type="caution">
    <text evidence="9">The sequence shown here is derived from an EMBL/GenBank/DDBJ whole genome shotgun (WGS) entry which is preliminary data.</text>
</comment>
<evidence type="ECO:0000256" key="2">
    <source>
        <dbReference type="ARBA" id="ARBA00022723"/>
    </source>
</evidence>
<dbReference type="InterPro" id="IPR000269">
    <property type="entry name" value="Cu_amine_oxidase"/>
</dbReference>
<evidence type="ECO:0000256" key="5">
    <source>
        <dbReference type="ARBA" id="ARBA00023008"/>
    </source>
</evidence>
<sequence>MIIVITGAICAVMVMKGLKKKQTCKNKIGLIDLREPTNPSVFHDITESEMRSLTDYLYAQIDLNLTNPSKANINSSYLFVAELHLPSKLDVMEFLGGILAEPRREAIVTIFRGDKKTPCVEEYIVGPLSSPTYHKNIRGNKVQIHFNYRPATLHELTYVLDKITDEVHKTVSPVLYESFGGKLKNCGKRCLTFRLMTPISPLVSKENKRKFWFWLTRSVEYFVLHPVDFAVLVHVERGIISIENVWFHGQSFNSLEALMKNYKDNKIRKPKGRKFEDENKDFSKLYLHPPSYPDQPLRNPIQTEPDGKRYRIIGQNVDYMKWNFHFRMSSVYGPQLHYIRFRDELIVYELGLQEIATFHSGKVPYLMYASYLGTFSLIGSQAKSLVLGSDCPLHSTMISTIHLLESSKEPVKFPNAFCVFEHNMGEPLRRHSSYSSKYDMFYEGMENVVLILRTIVTIVNYDYIFDFMFYQNGVIRVRVTVSGYVLPSPYEFDRYGNKMHDQINGNIHYHAFHFKVDLDINEQQNRFETLNLKIGKEKSFFQSNSNKTSYEFQTEFLDHLCSHERDSVQSFNLDTPKYYLIHNNHKRNHYGKRKAYRILLKGVEKRLSPNLKRKEEVASWTRHHLAITNYKDEERHSSSMYATFDGKDPIVNFNKYIDDDENIVEKVLIK</sequence>
<dbReference type="PROSITE" id="PS01164">
    <property type="entry name" value="COPPER_AMINE_OXID_1"/>
    <property type="match status" value="1"/>
</dbReference>
<accession>A0ABQ9EK85</accession>
<dbReference type="Pfam" id="PF01179">
    <property type="entry name" value="Cu_amine_oxid"/>
    <property type="match status" value="1"/>
</dbReference>
<dbReference type="Gene3D" id="2.70.98.20">
    <property type="entry name" value="Copper amine oxidase, catalytic domain"/>
    <property type="match status" value="1"/>
</dbReference>
<comment type="cofactor">
    <cofactor evidence="6">
        <name>Cu cation</name>
        <dbReference type="ChEBI" id="CHEBI:23378"/>
    </cofactor>
    <text evidence="6">Contains 1 topaquinone per subunit.</text>
</comment>
<dbReference type="SUPFAM" id="SSF49998">
    <property type="entry name" value="Amine oxidase catalytic domain"/>
    <property type="match status" value="1"/>
</dbReference>
<dbReference type="EMBL" id="JARBDR010000903">
    <property type="protein sequence ID" value="KAJ8304002.1"/>
    <property type="molecule type" value="Genomic_DNA"/>
</dbReference>
<evidence type="ECO:0000259" key="7">
    <source>
        <dbReference type="Pfam" id="PF01179"/>
    </source>
</evidence>
<organism evidence="9 10">
    <name type="scientific">Tegillarca granosa</name>
    <name type="common">Malaysian cockle</name>
    <name type="synonym">Anadara granosa</name>
    <dbReference type="NCBI Taxonomy" id="220873"/>
    <lineage>
        <taxon>Eukaryota</taxon>
        <taxon>Metazoa</taxon>
        <taxon>Spiralia</taxon>
        <taxon>Lophotrochozoa</taxon>
        <taxon>Mollusca</taxon>
        <taxon>Bivalvia</taxon>
        <taxon>Autobranchia</taxon>
        <taxon>Pteriomorphia</taxon>
        <taxon>Arcoida</taxon>
        <taxon>Arcoidea</taxon>
        <taxon>Arcidae</taxon>
        <taxon>Tegillarca</taxon>
    </lineage>
</organism>
<dbReference type="Proteomes" id="UP001217089">
    <property type="component" value="Unassembled WGS sequence"/>
</dbReference>
<dbReference type="PRINTS" id="PR00766">
    <property type="entry name" value="CUDAOXIDASE"/>
</dbReference>
<comment type="similarity">
    <text evidence="1 6">Belongs to the copper/topaquinone oxidase family.</text>
</comment>
<evidence type="ECO:0000256" key="3">
    <source>
        <dbReference type="ARBA" id="ARBA00022772"/>
    </source>
</evidence>
<evidence type="ECO:0000256" key="6">
    <source>
        <dbReference type="RuleBase" id="RU000672"/>
    </source>
</evidence>
<dbReference type="SUPFAM" id="SSF54416">
    <property type="entry name" value="Amine oxidase N-terminal region"/>
    <property type="match status" value="2"/>
</dbReference>
<dbReference type="InterPro" id="IPR015800">
    <property type="entry name" value="Cu_amine_oxidase_N2"/>
</dbReference>
<evidence type="ECO:0000256" key="4">
    <source>
        <dbReference type="ARBA" id="ARBA00023002"/>
    </source>
</evidence>
<comment type="PTM">
    <text evidence="6">Topaquinone (TPQ) is generated by copper-dependent autoxidation of a specific tyrosyl residue.</text>
</comment>
<keyword evidence="10" id="KW-1185">Reference proteome</keyword>
<name>A0ABQ9EK85_TEGGR</name>
<dbReference type="PANTHER" id="PTHR10638:SF20">
    <property type="entry name" value="AMINE OXIDASE"/>
    <property type="match status" value="1"/>
</dbReference>
<dbReference type="InterPro" id="IPR015798">
    <property type="entry name" value="Cu_amine_oxidase_C"/>
</dbReference>
<evidence type="ECO:0000313" key="10">
    <source>
        <dbReference type="Proteomes" id="UP001217089"/>
    </source>
</evidence>
<dbReference type="InterPro" id="IPR036460">
    <property type="entry name" value="Cu_amine_oxidase_C_sf"/>
</dbReference>
<dbReference type="InterPro" id="IPR049948">
    <property type="entry name" value="Cu_Am_ox_TPQ-bd"/>
</dbReference>
<dbReference type="Gene3D" id="3.10.450.40">
    <property type="match status" value="2"/>
</dbReference>
<evidence type="ECO:0000313" key="9">
    <source>
        <dbReference type="EMBL" id="KAJ8304002.1"/>
    </source>
</evidence>
<evidence type="ECO:0000259" key="8">
    <source>
        <dbReference type="Pfam" id="PF02727"/>
    </source>
</evidence>
<evidence type="ECO:0000256" key="1">
    <source>
        <dbReference type="ARBA" id="ARBA00007983"/>
    </source>
</evidence>
<proteinExistence type="inferred from homology"/>
<keyword evidence="5 6" id="KW-0186">Copper</keyword>
<feature type="domain" description="Copper amine oxidase catalytic" evidence="7">
    <location>
        <begin position="302"/>
        <end position="666"/>
    </location>
</feature>
<protein>
    <recommendedName>
        <fullName evidence="6">Amine oxidase</fullName>
        <ecNumber evidence="6">1.4.3.-</ecNumber>
    </recommendedName>
</protein>
<feature type="domain" description="Copper amine oxidase N2-terminal" evidence="8">
    <location>
        <begin position="49"/>
        <end position="133"/>
    </location>
</feature>
<reference evidence="9 10" key="1">
    <citation type="submission" date="2022-12" db="EMBL/GenBank/DDBJ databases">
        <title>Chromosome-level genome of Tegillarca granosa.</title>
        <authorList>
            <person name="Kim J."/>
        </authorList>
    </citation>
    <scope>NUCLEOTIDE SEQUENCE [LARGE SCALE GENOMIC DNA]</scope>
    <source>
        <strain evidence="9">Teg-2019</strain>
        <tissue evidence="9">Adductor muscle</tissue>
    </source>
</reference>
<dbReference type="PANTHER" id="PTHR10638">
    <property type="entry name" value="COPPER AMINE OXIDASE"/>
    <property type="match status" value="1"/>
</dbReference>